<dbReference type="SUPFAM" id="SSF51726">
    <property type="entry name" value="UROD/MetE-like"/>
    <property type="match status" value="1"/>
</dbReference>
<proteinExistence type="predicted"/>
<dbReference type="Proteomes" id="UP000663499">
    <property type="component" value="Chromosome"/>
</dbReference>
<keyword evidence="3" id="KW-1185">Reference proteome</keyword>
<dbReference type="KEGG" id="alka:J0B03_03555"/>
<dbReference type="GO" id="GO:0006779">
    <property type="term" value="P:porphyrin-containing compound biosynthetic process"/>
    <property type="evidence" value="ECO:0007669"/>
    <property type="project" value="InterPro"/>
</dbReference>
<reference evidence="2" key="1">
    <citation type="submission" date="2021-03" db="EMBL/GenBank/DDBJ databases">
        <title>Alkalibacter marinus sp. nov., isolated from tidal flat sediment.</title>
        <authorList>
            <person name="Namirimu T."/>
            <person name="Yang J.-A."/>
            <person name="Yang S.-H."/>
            <person name="Kim Y.-J."/>
            <person name="Kwon K.K."/>
        </authorList>
    </citation>
    <scope>NUCLEOTIDE SEQUENCE</scope>
    <source>
        <strain evidence="2">ES005</strain>
    </source>
</reference>
<evidence type="ECO:0000313" key="2">
    <source>
        <dbReference type="EMBL" id="QSX09158.1"/>
    </source>
</evidence>
<sequence>MLSKKQNLLETIRGGNPDRFVNSYEAFAMMAVNPFSASNSNPKKGELNVVNKWGVTRSFPDNTPGPFPVHDFEHIVVKDITKWKETVKAPSVLFPEEDWAPYVEQAMAIDRDEYFATAFVAPGIFEQCHYLMEMQRTLLNFYEEPELMHELIDFIADWEVQYAEQICKYLKPTALFHHDDWGSQKASFISPEMFEEFYVPAYKKVYGYYKEHGVELIVHHSDSYAANLVPGMIEMGIDIWQGAMSTNNIPELIQKYGGQISFMGGIDNGIVDREDWTQEHIDEVTLEVCKACGKLYFIPGTTMGGANSIYEGVYEAVTEAINKASAELF</sequence>
<evidence type="ECO:0000259" key="1">
    <source>
        <dbReference type="Pfam" id="PF01208"/>
    </source>
</evidence>
<name>A0A975AIJ9_9FIRM</name>
<dbReference type="CDD" id="cd03309">
    <property type="entry name" value="CmuC_like"/>
    <property type="match status" value="1"/>
</dbReference>
<dbReference type="RefSeq" id="WP_207300497.1">
    <property type="nucleotide sequence ID" value="NZ_CP071444.1"/>
</dbReference>
<dbReference type="PANTHER" id="PTHR47099:SF1">
    <property type="entry name" value="METHYLCOBAMIDE:COM METHYLTRANSFERASE MTBA"/>
    <property type="match status" value="1"/>
</dbReference>
<gene>
    <name evidence="2" type="ORF">J0B03_03555</name>
</gene>
<dbReference type="GO" id="GO:0004853">
    <property type="term" value="F:uroporphyrinogen decarboxylase activity"/>
    <property type="evidence" value="ECO:0007669"/>
    <property type="project" value="InterPro"/>
</dbReference>
<dbReference type="Pfam" id="PF01208">
    <property type="entry name" value="URO-D"/>
    <property type="match status" value="1"/>
</dbReference>
<dbReference type="InterPro" id="IPR038071">
    <property type="entry name" value="UROD/MetE-like_sf"/>
</dbReference>
<accession>A0A975AIJ9</accession>
<dbReference type="Gene3D" id="3.20.20.210">
    <property type="match status" value="1"/>
</dbReference>
<dbReference type="AlphaFoldDB" id="A0A975AIJ9"/>
<dbReference type="EMBL" id="CP071444">
    <property type="protein sequence ID" value="QSX09158.1"/>
    <property type="molecule type" value="Genomic_DNA"/>
</dbReference>
<organism evidence="2 3">
    <name type="scientific">Alkalibacter rhizosphaerae</name>
    <dbReference type="NCBI Taxonomy" id="2815577"/>
    <lineage>
        <taxon>Bacteria</taxon>
        <taxon>Bacillati</taxon>
        <taxon>Bacillota</taxon>
        <taxon>Clostridia</taxon>
        <taxon>Eubacteriales</taxon>
        <taxon>Eubacteriaceae</taxon>
        <taxon>Alkalibacter</taxon>
    </lineage>
</organism>
<dbReference type="InterPro" id="IPR000257">
    <property type="entry name" value="Uroporphyrinogen_deCOase"/>
</dbReference>
<dbReference type="PANTHER" id="PTHR47099">
    <property type="entry name" value="METHYLCOBAMIDE:COM METHYLTRANSFERASE MTBA"/>
    <property type="match status" value="1"/>
</dbReference>
<dbReference type="InterPro" id="IPR052024">
    <property type="entry name" value="Methanogen_methyltrans"/>
</dbReference>
<protein>
    <submittedName>
        <fullName evidence="2">Uroporphyrinogen decarboxylase</fullName>
    </submittedName>
</protein>
<evidence type="ECO:0000313" key="3">
    <source>
        <dbReference type="Proteomes" id="UP000663499"/>
    </source>
</evidence>
<feature type="domain" description="Uroporphyrinogen decarboxylase (URO-D)" evidence="1">
    <location>
        <begin position="100"/>
        <end position="289"/>
    </location>
</feature>